<gene>
    <name evidence="1" type="primary">AVEN_264752_1</name>
    <name evidence="1" type="ORF">CDAR_433951</name>
</gene>
<evidence type="ECO:0000313" key="2">
    <source>
        <dbReference type="Proteomes" id="UP001054837"/>
    </source>
</evidence>
<dbReference type="AlphaFoldDB" id="A0AAV4R140"/>
<dbReference type="EMBL" id="BPLQ01005309">
    <property type="protein sequence ID" value="GIY14021.1"/>
    <property type="molecule type" value="Genomic_DNA"/>
</dbReference>
<dbReference type="Proteomes" id="UP001054837">
    <property type="component" value="Unassembled WGS sequence"/>
</dbReference>
<organism evidence="1 2">
    <name type="scientific">Caerostris darwini</name>
    <dbReference type="NCBI Taxonomy" id="1538125"/>
    <lineage>
        <taxon>Eukaryota</taxon>
        <taxon>Metazoa</taxon>
        <taxon>Ecdysozoa</taxon>
        <taxon>Arthropoda</taxon>
        <taxon>Chelicerata</taxon>
        <taxon>Arachnida</taxon>
        <taxon>Araneae</taxon>
        <taxon>Araneomorphae</taxon>
        <taxon>Entelegynae</taxon>
        <taxon>Araneoidea</taxon>
        <taxon>Araneidae</taxon>
        <taxon>Caerostris</taxon>
    </lineage>
</organism>
<sequence>MLVLLPSLKHICKAQVVIALSKPYFRVVLEMYGASGHLPLTHGIAEEVLVGLTSLIQEKILALQHQVLQQTGLSEYIHPILFEVGKWVSEHTEIWWYDIDPVSCFHWKPEGIIDRQRTAEALIRDTNLDIIFRCHLACSYCMKDDIVLLWNQTSEGQKQTIRDACVYKPVKFWISWIEAGTELDPMSRNFINLLKFSYTFNPEGMHNLLKMMNRKLGQALLMKLARKHMLQPCIVGILLSYLDNNQQIVVFKKSIGTTLCCFLDWPWQSLFMDVFLVVRPYMHKEQFLNVLDYLINIKIYGNFNDYNYLAILKELWGAVGSNLQECALRRYNFARSIDRLVNLR</sequence>
<comment type="caution">
    <text evidence="1">The sequence shown here is derived from an EMBL/GenBank/DDBJ whole genome shotgun (WGS) entry which is preliminary data.</text>
</comment>
<evidence type="ECO:0000313" key="1">
    <source>
        <dbReference type="EMBL" id="GIY14021.1"/>
    </source>
</evidence>
<reference evidence="1 2" key="1">
    <citation type="submission" date="2021-06" db="EMBL/GenBank/DDBJ databases">
        <title>Caerostris darwini draft genome.</title>
        <authorList>
            <person name="Kono N."/>
            <person name="Arakawa K."/>
        </authorList>
    </citation>
    <scope>NUCLEOTIDE SEQUENCE [LARGE SCALE GENOMIC DNA]</scope>
</reference>
<protein>
    <submittedName>
        <fullName evidence="1">Uncharacterized protein</fullName>
    </submittedName>
</protein>
<proteinExistence type="predicted"/>
<keyword evidence="2" id="KW-1185">Reference proteome</keyword>
<name>A0AAV4R140_9ARAC</name>
<accession>A0AAV4R140</accession>